<dbReference type="Gene3D" id="2.60.120.620">
    <property type="entry name" value="q2cbj1_9rhob like domain"/>
    <property type="match status" value="1"/>
</dbReference>
<dbReference type="NCBIfam" id="NF003974">
    <property type="entry name" value="PRK05467.1-3"/>
    <property type="match status" value="1"/>
</dbReference>
<dbReference type="NCBIfam" id="NF003975">
    <property type="entry name" value="PRK05467.1-4"/>
    <property type="match status" value="1"/>
</dbReference>
<keyword evidence="4 7" id="KW-0223">Dioxygenase</keyword>
<dbReference type="InterPro" id="IPR044862">
    <property type="entry name" value="Pro_4_hyd_alph_FE2OG_OXY"/>
</dbReference>
<gene>
    <name evidence="9" type="ORF">JI744_16650</name>
</gene>
<dbReference type="HAMAP" id="MF_00657">
    <property type="entry name" value="Hydroxyl_YbiX"/>
    <property type="match status" value="1"/>
</dbReference>
<comment type="cofactor">
    <cofactor evidence="7">
        <name>Fe(2+)</name>
        <dbReference type="ChEBI" id="CHEBI:29033"/>
    </cofactor>
    <text evidence="7">Binds 1 Fe(2+) ion per subunit.</text>
</comment>
<dbReference type="Pfam" id="PF18331">
    <property type="entry name" value="PKHD_C"/>
    <property type="match status" value="1"/>
</dbReference>
<dbReference type="PROSITE" id="PS51471">
    <property type="entry name" value="FE2OG_OXY"/>
    <property type="match status" value="1"/>
</dbReference>
<dbReference type="PANTHER" id="PTHR41536:SF1">
    <property type="entry name" value="PKHD-TYPE HYDROXYLASE YBIX"/>
    <property type="match status" value="1"/>
</dbReference>
<dbReference type="PANTHER" id="PTHR41536">
    <property type="entry name" value="PKHD-TYPE HYDROXYLASE YBIX"/>
    <property type="match status" value="1"/>
</dbReference>
<dbReference type="InterPro" id="IPR041097">
    <property type="entry name" value="PKHD_C"/>
</dbReference>
<organism evidence="9 10">
    <name type="scientific">Fuscibacter oryzae</name>
    <dbReference type="NCBI Taxonomy" id="2803939"/>
    <lineage>
        <taxon>Bacteria</taxon>
        <taxon>Pseudomonadati</taxon>
        <taxon>Pseudomonadota</taxon>
        <taxon>Alphaproteobacteria</taxon>
        <taxon>Rhodobacterales</taxon>
        <taxon>Paracoccaceae</taxon>
        <taxon>Fuscibacter</taxon>
    </lineage>
</organism>
<dbReference type="InterPro" id="IPR023550">
    <property type="entry name" value="PKHD_hydroxylase"/>
</dbReference>
<name>A0A8J7MUA0_9RHOB</name>
<evidence type="ECO:0000256" key="3">
    <source>
        <dbReference type="ARBA" id="ARBA00022896"/>
    </source>
</evidence>
<feature type="domain" description="Fe2OG dioxygenase" evidence="8">
    <location>
        <begin position="78"/>
        <end position="178"/>
    </location>
</feature>
<dbReference type="SUPFAM" id="SSF51197">
    <property type="entry name" value="Clavaminate synthase-like"/>
    <property type="match status" value="1"/>
</dbReference>
<evidence type="ECO:0000256" key="6">
    <source>
        <dbReference type="ARBA" id="ARBA00023004"/>
    </source>
</evidence>
<keyword evidence="6 7" id="KW-0408">Iron</keyword>
<dbReference type="AlphaFoldDB" id="A0A8J7MUA0"/>
<feature type="binding site" evidence="7">
    <location>
        <position position="98"/>
    </location>
    <ligand>
        <name>Fe cation</name>
        <dbReference type="ChEBI" id="CHEBI:24875"/>
    </ligand>
</feature>
<proteinExistence type="inferred from homology"/>
<evidence type="ECO:0000313" key="10">
    <source>
        <dbReference type="Proteomes" id="UP000619033"/>
    </source>
</evidence>
<dbReference type="InterPro" id="IPR006620">
    <property type="entry name" value="Pro_4_hyd_alph"/>
</dbReference>
<dbReference type="NCBIfam" id="NF003973">
    <property type="entry name" value="PRK05467.1-2"/>
    <property type="match status" value="1"/>
</dbReference>
<evidence type="ECO:0000256" key="4">
    <source>
        <dbReference type="ARBA" id="ARBA00022964"/>
    </source>
</evidence>
<accession>A0A8J7MUA0</accession>
<evidence type="ECO:0000256" key="7">
    <source>
        <dbReference type="HAMAP-Rule" id="MF_00657"/>
    </source>
</evidence>
<dbReference type="Gene3D" id="4.10.860.20">
    <property type="entry name" value="Rabenosyn, Rab binding domain"/>
    <property type="match status" value="1"/>
</dbReference>
<evidence type="ECO:0000259" key="8">
    <source>
        <dbReference type="PROSITE" id="PS51471"/>
    </source>
</evidence>
<dbReference type="GO" id="GO:0016706">
    <property type="term" value="F:2-oxoglutarate-dependent dioxygenase activity"/>
    <property type="evidence" value="ECO:0007669"/>
    <property type="project" value="UniProtKB-UniRule"/>
</dbReference>
<evidence type="ECO:0000256" key="1">
    <source>
        <dbReference type="ARBA" id="ARBA00001961"/>
    </source>
</evidence>
<dbReference type="Pfam" id="PF13640">
    <property type="entry name" value="2OG-FeII_Oxy_3"/>
    <property type="match status" value="1"/>
</dbReference>
<evidence type="ECO:0000256" key="5">
    <source>
        <dbReference type="ARBA" id="ARBA00023002"/>
    </source>
</evidence>
<dbReference type="EMBL" id="JAESVP010000010">
    <property type="protein sequence ID" value="MBL4929737.1"/>
    <property type="molecule type" value="Genomic_DNA"/>
</dbReference>
<comment type="caution">
    <text evidence="9">The sequence shown here is derived from an EMBL/GenBank/DDBJ whole genome shotgun (WGS) entry which is preliminary data.</text>
</comment>
<dbReference type="GO" id="GO:0005506">
    <property type="term" value="F:iron ion binding"/>
    <property type="evidence" value="ECO:0007669"/>
    <property type="project" value="UniProtKB-UniRule"/>
</dbReference>
<sequence length="227" mass="24912">MLITIPDILTPEEVARFRTVLDGADWQDGRHTAGPQSAEIKRNAQIPLNSPVLPDLQARLVRALMANPTWVSAALPAQILPPMFNRYEGGQTFGVHVDNAIRVIPGEGRQIRTDVSCTVFLSEPEEYDGGELIVEGHYGAQTVKLTAGSAVVYPSTSLHQVTPVTRGARVASFFWVQSMIRDAGRREILFDLDQSIQSLGGEMGANAPDVVRLTGIYHNLIRQWAEV</sequence>
<dbReference type="InterPro" id="IPR005123">
    <property type="entry name" value="Oxoglu/Fe-dep_dioxygenase_dom"/>
</dbReference>
<reference evidence="9" key="1">
    <citation type="submission" date="2021-01" db="EMBL/GenBank/DDBJ databases">
        <title>Genome seq and assembly of Tabrizicola sp. KVB23.</title>
        <authorList>
            <person name="Chhetri G."/>
        </authorList>
    </citation>
    <scope>NUCLEOTIDE SEQUENCE</scope>
    <source>
        <strain evidence="9">KVB23</strain>
    </source>
</reference>
<dbReference type="GO" id="GO:0006879">
    <property type="term" value="P:intracellular iron ion homeostasis"/>
    <property type="evidence" value="ECO:0007669"/>
    <property type="project" value="TreeGrafter"/>
</dbReference>
<feature type="binding site" evidence="7">
    <location>
        <position position="169"/>
    </location>
    <ligand>
        <name>2-oxoglutarate</name>
        <dbReference type="ChEBI" id="CHEBI:16810"/>
    </ligand>
</feature>
<evidence type="ECO:0000256" key="2">
    <source>
        <dbReference type="ARBA" id="ARBA00022723"/>
    </source>
</evidence>
<keyword evidence="10" id="KW-1185">Reference proteome</keyword>
<feature type="binding site" evidence="7">
    <location>
        <position position="96"/>
    </location>
    <ligand>
        <name>Fe cation</name>
        <dbReference type="ChEBI" id="CHEBI:24875"/>
    </ligand>
</feature>
<keyword evidence="2 7" id="KW-0479">Metal-binding</keyword>
<protein>
    <submittedName>
        <fullName evidence="9">Fe2+-dependent dioxygenase</fullName>
    </submittedName>
</protein>
<keyword evidence="3 7" id="KW-0847">Vitamin C</keyword>
<evidence type="ECO:0000313" key="9">
    <source>
        <dbReference type="EMBL" id="MBL4929737.1"/>
    </source>
</evidence>
<feature type="binding site" evidence="7">
    <location>
        <position position="159"/>
    </location>
    <ligand>
        <name>Fe cation</name>
        <dbReference type="ChEBI" id="CHEBI:24875"/>
    </ligand>
</feature>
<dbReference type="GO" id="GO:0031418">
    <property type="term" value="F:L-ascorbic acid binding"/>
    <property type="evidence" value="ECO:0007669"/>
    <property type="project" value="UniProtKB-KW"/>
</dbReference>
<dbReference type="GO" id="GO:0006974">
    <property type="term" value="P:DNA damage response"/>
    <property type="evidence" value="ECO:0007669"/>
    <property type="project" value="TreeGrafter"/>
</dbReference>
<dbReference type="SMART" id="SM00702">
    <property type="entry name" value="P4Hc"/>
    <property type="match status" value="1"/>
</dbReference>
<comment type="cofactor">
    <cofactor evidence="1 7">
        <name>L-ascorbate</name>
        <dbReference type="ChEBI" id="CHEBI:38290"/>
    </cofactor>
</comment>
<dbReference type="RefSeq" id="WP_202662305.1">
    <property type="nucleotide sequence ID" value="NZ_JAESVP010000010.1"/>
</dbReference>
<keyword evidence="5 7" id="KW-0560">Oxidoreductase</keyword>
<dbReference type="Proteomes" id="UP000619033">
    <property type="component" value="Unassembled WGS sequence"/>
</dbReference>